<dbReference type="SUPFAM" id="SSF48452">
    <property type="entry name" value="TPR-like"/>
    <property type="match status" value="2"/>
</dbReference>
<comment type="caution">
    <text evidence="2">The sequence shown here is derived from an EMBL/GenBank/DDBJ whole genome shotgun (WGS) entry which is preliminary data.</text>
</comment>
<dbReference type="Gene3D" id="1.25.40.10">
    <property type="entry name" value="Tetratricopeptide repeat domain"/>
    <property type="match status" value="3"/>
</dbReference>
<keyword evidence="3" id="KW-1185">Reference proteome</keyword>
<dbReference type="PANTHER" id="PTHR19959">
    <property type="entry name" value="KINESIN LIGHT CHAIN"/>
    <property type="match status" value="1"/>
</dbReference>
<dbReference type="PANTHER" id="PTHR19959:SF119">
    <property type="entry name" value="FUNGAL LIPASE-LIKE DOMAIN-CONTAINING PROTEIN"/>
    <property type="match status" value="1"/>
</dbReference>
<accession>A0A9Q5HX80</accession>
<dbReference type="OrthoDB" id="9991317at2759"/>
<evidence type="ECO:0000259" key="1">
    <source>
        <dbReference type="Pfam" id="PF12770"/>
    </source>
</evidence>
<evidence type="ECO:0000313" key="3">
    <source>
        <dbReference type="Proteomes" id="UP000757232"/>
    </source>
</evidence>
<dbReference type="EMBL" id="LNZH02000189">
    <property type="protein sequence ID" value="OCB87685.1"/>
    <property type="molecule type" value="Genomic_DNA"/>
</dbReference>
<organism evidence="2 3">
    <name type="scientific">Sanghuangporus baumii</name>
    <name type="common">Phellinus baumii</name>
    <dbReference type="NCBI Taxonomy" id="108892"/>
    <lineage>
        <taxon>Eukaryota</taxon>
        <taxon>Fungi</taxon>
        <taxon>Dikarya</taxon>
        <taxon>Basidiomycota</taxon>
        <taxon>Agaricomycotina</taxon>
        <taxon>Agaricomycetes</taxon>
        <taxon>Hymenochaetales</taxon>
        <taxon>Hymenochaetaceae</taxon>
        <taxon>Sanghuangporus</taxon>
    </lineage>
</organism>
<dbReference type="SUPFAM" id="SSF81901">
    <property type="entry name" value="HCP-like"/>
    <property type="match status" value="1"/>
</dbReference>
<dbReference type="Pfam" id="PF12770">
    <property type="entry name" value="CHAT"/>
    <property type="match status" value="1"/>
</dbReference>
<gene>
    <name evidence="2" type="ORF">A7U60_g5211</name>
</gene>
<proteinExistence type="predicted"/>
<sequence>MIRVATTRTAFSRSLLSTTTCLLDFYDAFVPHNGIPPGVREASTALDSCSPDQIVRSQTLRRLAFFVSTRYSRGGEVSDLETAILLSRDALEFCPEGHPDRSLLYYNLASFLLTRFNHSRRMEDLDEAISLHRTALELRPEGHPCRFESLNNLATSLSTRFLNAGRMEDLEEAIILSRAALRLLPEGHANRFTLLSNMASSISVRFRHSGRLAVLEEAITLARTALDLLPVGHSDRFALLSNLATSVSTRFNHEGRTEDLEEAISLRQAALELLPEGHPVRPALLSGLASELSTRFQLKGRTKDLEEAISFTRVSLEFMPESDPQHPILLGSLAGSLVARFNHGGRTKDLEEAISLQRTALDILPVGHSERCAMLNNLATSFLTRFTHLGRLEDLEEAISLHRAAVELVPGGQLNHSAMLSNLADSVLTRSQLKGRMEDLEEAITLSRIALGLLPEGHPHRPAMLSNLALSLSARFNHGGRMEDLEEAISLHHTALELLPAGHTLRSMSLNNVASSILTRYQHKGRREDLEEAITLLHAALELLPEGHADRPKPLNNLAFSLSARFKHSGKTEDLEESITLTRAILEFLPADHPTRPAPLDNLASSLLARYGREKRKEDLEEAISLYRALVELRSEGHPDHSKSLADLAITLYGRFLIERRADDLEESMQYFSRSAVYPLSSFFTRLRAVQSWLTFARREDHRSLPEAYRTGMSLLQRALTIRPTLSAQHKFLSSDSDSQSLALDAASYAIDKDDFPLAIEFLEQGRALLWSQLRGFRTPLDQLSRADKALGERFESCNHRLEALIASSESPTSSLGTDGSFIPAFSASQEQNLVDDMLVQMRLLHEEQEAIISEIRRMPGFENFLRAAPFDAIQQAASEGPVIVLNHSKYRCDALIVLSRENNSCACVPLDENFYTDAVKLHGELLQVRQEFGVASCEYDEILRRVMKVLWDRAVSKVIQKLRQLGVGEESRIWWCPTSVLSAFPFHAAVYSIRRFKKLIDDRATPEAVLEMLQRAQWVHFACHGRLDEEPFNSSLELPGGRLTLLDIARANLPNAEFAVLLACHTAEQGPKYALDEALHLAAAMQFCGFRGVVGTMWQVLDRDGPFLSGVVYRQLMNELEEGEARFKKAAAAVREAALRLRERGDEGLHGERVEIMAERWVNLVHIGA</sequence>
<protein>
    <recommendedName>
        <fullName evidence="1">CHAT domain-containing protein</fullName>
    </recommendedName>
</protein>
<name>A0A9Q5HX80_SANBA</name>
<evidence type="ECO:0000313" key="2">
    <source>
        <dbReference type="EMBL" id="OCB87685.1"/>
    </source>
</evidence>
<reference evidence="2" key="1">
    <citation type="submission" date="2016-06" db="EMBL/GenBank/DDBJ databases">
        <title>Draft Genome sequence of the fungus Inonotus baumii.</title>
        <authorList>
            <person name="Zhu H."/>
            <person name="Lin W."/>
        </authorList>
    </citation>
    <scope>NUCLEOTIDE SEQUENCE</scope>
    <source>
        <strain evidence="2">821</strain>
    </source>
</reference>
<dbReference type="InterPro" id="IPR011990">
    <property type="entry name" value="TPR-like_helical_dom_sf"/>
</dbReference>
<dbReference type="AlphaFoldDB" id="A0A9Q5HX80"/>
<dbReference type="Proteomes" id="UP000757232">
    <property type="component" value="Unassembled WGS sequence"/>
</dbReference>
<feature type="domain" description="CHAT" evidence="1">
    <location>
        <begin position="998"/>
        <end position="1145"/>
    </location>
</feature>
<dbReference type="Pfam" id="PF13374">
    <property type="entry name" value="TPR_10"/>
    <property type="match status" value="2"/>
</dbReference>
<dbReference type="InterPro" id="IPR024983">
    <property type="entry name" value="CHAT_dom"/>
</dbReference>